<name>A0A9Q0S1W3_9DIPT</name>
<gene>
    <name evidence="2" type="ORF">Bhyg_05866</name>
</gene>
<comment type="caution">
    <text evidence="2">The sequence shown here is derived from an EMBL/GenBank/DDBJ whole genome shotgun (WGS) entry which is preliminary data.</text>
</comment>
<organism evidence="2 3">
    <name type="scientific">Pseudolycoriella hygida</name>
    <dbReference type="NCBI Taxonomy" id="35572"/>
    <lineage>
        <taxon>Eukaryota</taxon>
        <taxon>Metazoa</taxon>
        <taxon>Ecdysozoa</taxon>
        <taxon>Arthropoda</taxon>
        <taxon>Hexapoda</taxon>
        <taxon>Insecta</taxon>
        <taxon>Pterygota</taxon>
        <taxon>Neoptera</taxon>
        <taxon>Endopterygota</taxon>
        <taxon>Diptera</taxon>
        <taxon>Nematocera</taxon>
        <taxon>Sciaroidea</taxon>
        <taxon>Sciaridae</taxon>
        <taxon>Pseudolycoriella</taxon>
    </lineage>
</organism>
<protein>
    <submittedName>
        <fullName evidence="2">Uncharacterized protein</fullName>
    </submittedName>
</protein>
<reference evidence="2" key="1">
    <citation type="submission" date="2022-07" db="EMBL/GenBank/DDBJ databases">
        <authorList>
            <person name="Trinca V."/>
            <person name="Uliana J.V.C."/>
            <person name="Torres T.T."/>
            <person name="Ward R.J."/>
            <person name="Monesi N."/>
        </authorList>
    </citation>
    <scope>NUCLEOTIDE SEQUENCE</scope>
    <source>
        <strain evidence="2">HSMRA1968</strain>
        <tissue evidence="2">Whole embryos</tissue>
    </source>
</reference>
<keyword evidence="1" id="KW-0732">Signal</keyword>
<feature type="chain" id="PRO_5040285587" evidence="1">
    <location>
        <begin position="24"/>
        <end position="210"/>
    </location>
</feature>
<proteinExistence type="predicted"/>
<feature type="signal peptide" evidence="1">
    <location>
        <begin position="1"/>
        <end position="23"/>
    </location>
</feature>
<dbReference type="Proteomes" id="UP001151699">
    <property type="component" value="Chromosome B"/>
</dbReference>
<dbReference type="AlphaFoldDB" id="A0A9Q0S1W3"/>
<keyword evidence="3" id="KW-1185">Reference proteome</keyword>
<accession>A0A9Q0S1W3</accession>
<evidence type="ECO:0000256" key="1">
    <source>
        <dbReference type="SAM" id="SignalP"/>
    </source>
</evidence>
<dbReference type="EMBL" id="WJQU01000002">
    <property type="protein sequence ID" value="KAJ6640933.1"/>
    <property type="molecule type" value="Genomic_DNA"/>
</dbReference>
<evidence type="ECO:0000313" key="2">
    <source>
        <dbReference type="EMBL" id="KAJ6640933.1"/>
    </source>
</evidence>
<sequence length="210" mass="23629">MAFHLRLQLLAAVFASFCVLAHAGTVYLNGFTTSYGLTGCLSDPTKGCGGSDICYYDRGNDYAISGTSPICNACMPKGFRNIATYANPINLPCALWRAYGCDDLFVTHVWYKSGSNSCWLSGRKSYNIKNTFSSASEAEAEFIRKCRQEKSAAFYGLKRNQRITEEQFCFPLRNDISDIKVYGANKRVVAVFTDYRKYYEKKFGKKVRRG</sequence>
<evidence type="ECO:0000313" key="3">
    <source>
        <dbReference type="Proteomes" id="UP001151699"/>
    </source>
</evidence>